<dbReference type="RefSeq" id="WP_352556546.1">
    <property type="nucleotide sequence ID" value="NZ_JAMYQB010000002.1"/>
</dbReference>
<keyword evidence="2" id="KW-1185">Reference proteome</keyword>
<gene>
    <name evidence="1" type="ORF">NKI36_05000</name>
</gene>
<protein>
    <recommendedName>
        <fullName evidence="3">DUF768 domain-containing protein</fullName>
    </recommendedName>
</protein>
<evidence type="ECO:0000313" key="1">
    <source>
        <dbReference type="EMBL" id="MER9403405.1"/>
    </source>
</evidence>
<evidence type="ECO:0000313" key="2">
    <source>
        <dbReference type="Proteomes" id="UP001433071"/>
    </source>
</evidence>
<evidence type="ECO:0008006" key="3">
    <source>
        <dbReference type="Google" id="ProtNLM"/>
    </source>
</evidence>
<proteinExistence type="predicted"/>
<dbReference type="EMBL" id="JAMYQB010000002">
    <property type="protein sequence ID" value="MER9403405.1"/>
    <property type="molecule type" value="Genomic_DNA"/>
</dbReference>
<dbReference type="Proteomes" id="UP001433071">
    <property type="component" value="Unassembled WGS sequence"/>
</dbReference>
<organism evidence="1 2">
    <name type="scientific">Mesorhizobium caraganae</name>
    <dbReference type="NCBI Taxonomy" id="483206"/>
    <lineage>
        <taxon>Bacteria</taxon>
        <taxon>Pseudomonadati</taxon>
        <taxon>Pseudomonadota</taxon>
        <taxon>Alphaproteobacteria</taxon>
        <taxon>Hyphomicrobiales</taxon>
        <taxon>Phyllobacteriaceae</taxon>
        <taxon>Mesorhizobium</taxon>
    </lineage>
</organism>
<accession>A0ABV1YUI0</accession>
<sequence>MSKRGSDFLYHWMSEHLPDDPIIDPVLMVIDMVVDAKRAAETQGIPGQEIDDEISTIYEFIMRDLR</sequence>
<comment type="caution">
    <text evidence="1">The sequence shown here is derived from an EMBL/GenBank/DDBJ whole genome shotgun (WGS) entry which is preliminary data.</text>
</comment>
<name>A0ABV1YUI0_9HYPH</name>
<reference evidence="1 2" key="1">
    <citation type="journal article" date="2024" name="Proc. Natl. Acad. Sci. U.S.A.">
        <title>The evolutionary genomics of adaptation to stress in wild rhizobium bacteria.</title>
        <authorList>
            <person name="Kehlet-Delgado H."/>
            <person name="Montoya A.P."/>
            <person name="Jensen K.T."/>
            <person name="Wendlandt C.E."/>
            <person name="Dexheimer C."/>
            <person name="Roberts M."/>
            <person name="Torres Martinez L."/>
            <person name="Friesen M.L."/>
            <person name="Griffitts J.S."/>
            <person name="Porter S.S."/>
        </authorList>
    </citation>
    <scope>NUCLEOTIDE SEQUENCE [LARGE SCALE GENOMIC DNA]</scope>
    <source>
        <strain evidence="1 2">M0641</strain>
    </source>
</reference>